<proteinExistence type="inferred from homology"/>
<evidence type="ECO:0000256" key="1">
    <source>
        <dbReference type="ARBA" id="ARBA00009660"/>
    </source>
</evidence>
<dbReference type="Pfam" id="PF01152">
    <property type="entry name" value="Bac_globin"/>
    <property type="match status" value="1"/>
</dbReference>
<dbReference type="InterPro" id="IPR016339">
    <property type="entry name" value="Hemoglobin_trunc_I"/>
</dbReference>
<evidence type="ECO:0000313" key="7">
    <source>
        <dbReference type="EMBL" id="MFC0628425.1"/>
    </source>
</evidence>
<gene>
    <name evidence="7" type="ORF">ACFFGN_30420</name>
</gene>
<comment type="similarity">
    <text evidence="1 6">Belongs to the truncated hemoglobin family. Group I subfamily.</text>
</comment>
<evidence type="ECO:0000256" key="3">
    <source>
        <dbReference type="ARBA" id="ARBA00022617"/>
    </source>
</evidence>
<dbReference type="CDD" id="cd00454">
    <property type="entry name" value="TrHb1_N"/>
    <property type="match status" value="1"/>
</dbReference>
<keyword evidence="2 6" id="KW-0813">Transport</keyword>
<protein>
    <recommendedName>
        <fullName evidence="6">Group 1 truncated hemoglobin</fullName>
    </recommendedName>
</protein>
<accession>A0ABV6QUV9</accession>
<dbReference type="Proteomes" id="UP001589890">
    <property type="component" value="Unassembled WGS sequence"/>
</dbReference>
<keyword evidence="5 6" id="KW-0408">Iron</keyword>
<dbReference type="InterPro" id="IPR012292">
    <property type="entry name" value="Globin/Proto"/>
</dbReference>
<evidence type="ECO:0000256" key="2">
    <source>
        <dbReference type="ARBA" id="ARBA00022448"/>
    </source>
</evidence>
<dbReference type="PIRSF" id="PIRSF002030">
    <property type="entry name" value="Globin_Protozoa/Cyanobacteria"/>
    <property type="match status" value="1"/>
</dbReference>
<keyword evidence="6" id="KW-0561">Oxygen transport</keyword>
<evidence type="ECO:0000256" key="5">
    <source>
        <dbReference type="ARBA" id="ARBA00023004"/>
    </source>
</evidence>
<organism evidence="7 8">
    <name type="scientific">Kribbella deserti</name>
    <dbReference type="NCBI Taxonomy" id="1926257"/>
    <lineage>
        <taxon>Bacteria</taxon>
        <taxon>Bacillati</taxon>
        <taxon>Actinomycetota</taxon>
        <taxon>Actinomycetes</taxon>
        <taxon>Propionibacteriales</taxon>
        <taxon>Kribbellaceae</taxon>
        <taxon>Kribbella</taxon>
    </lineage>
</organism>
<keyword evidence="4 6" id="KW-0479">Metal-binding</keyword>
<dbReference type="InterPro" id="IPR001486">
    <property type="entry name" value="Hemoglobin_trunc"/>
</dbReference>
<evidence type="ECO:0000313" key="8">
    <source>
        <dbReference type="Proteomes" id="UP001589890"/>
    </source>
</evidence>
<dbReference type="SUPFAM" id="SSF46458">
    <property type="entry name" value="Globin-like"/>
    <property type="match status" value="1"/>
</dbReference>
<keyword evidence="3 6" id="KW-0349">Heme</keyword>
<sequence>MVNDRQAPQSDYAAVGGAPAIASVVDLFYQRVLADPQLVGYFASTDLTRLKRHQVQLVSQVMGGPVSYEGPELAAAHAGREITEQDFGRVVEHLITSLHAHEVRKDIIDRVVEALATTRDDVVTH</sequence>
<reference evidence="7 8" key="1">
    <citation type="submission" date="2024-09" db="EMBL/GenBank/DDBJ databases">
        <authorList>
            <person name="Sun Q."/>
            <person name="Mori K."/>
        </authorList>
    </citation>
    <scope>NUCLEOTIDE SEQUENCE [LARGE SCALE GENOMIC DNA]</scope>
    <source>
        <strain evidence="7 8">CGMCC 1.15906</strain>
    </source>
</reference>
<dbReference type="Gene3D" id="1.10.490.10">
    <property type="entry name" value="Globins"/>
    <property type="match status" value="1"/>
</dbReference>
<dbReference type="InterPro" id="IPR009050">
    <property type="entry name" value="Globin-like_sf"/>
</dbReference>
<keyword evidence="8" id="KW-1185">Reference proteome</keyword>
<dbReference type="EMBL" id="JBHLTC010000039">
    <property type="protein sequence ID" value="MFC0628425.1"/>
    <property type="molecule type" value="Genomic_DNA"/>
</dbReference>
<evidence type="ECO:0000256" key="6">
    <source>
        <dbReference type="PIRNR" id="PIRNR002030"/>
    </source>
</evidence>
<comment type="cofactor">
    <cofactor evidence="6">
        <name>heme</name>
        <dbReference type="ChEBI" id="CHEBI:30413"/>
    </cofactor>
</comment>
<dbReference type="RefSeq" id="WP_380054680.1">
    <property type="nucleotide sequence ID" value="NZ_JBHLTC010000039.1"/>
</dbReference>
<name>A0ABV6QUV9_9ACTN</name>
<evidence type="ECO:0000256" key="4">
    <source>
        <dbReference type="ARBA" id="ARBA00022723"/>
    </source>
</evidence>
<comment type="caution">
    <text evidence="7">The sequence shown here is derived from an EMBL/GenBank/DDBJ whole genome shotgun (WGS) entry which is preliminary data.</text>
</comment>